<dbReference type="AlphaFoldDB" id="E2ZH84"/>
<accession>E2ZH84</accession>
<proteinExistence type="predicted"/>
<reference evidence="1 2" key="1">
    <citation type="submission" date="2010-08" db="EMBL/GenBank/DDBJ databases">
        <authorList>
            <person name="Weinstock G."/>
            <person name="Sodergren E."/>
            <person name="Clifton S."/>
            <person name="Fulton L."/>
            <person name="Fulton B."/>
            <person name="Courtney L."/>
            <person name="Fronick C."/>
            <person name="Harrison M."/>
            <person name="Strong C."/>
            <person name="Farmer C."/>
            <person name="Delahaunty K."/>
            <person name="Markovic C."/>
            <person name="Hall O."/>
            <person name="Minx P."/>
            <person name="Tomlinson C."/>
            <person name="Mitreva M."/>
            <person name="Hou S."/>
            <person name="Chen J."/>
            <person name="Wollam A."/>
            <person name="Pepin K.H."/>
            <person name="Johnson M."/>
            <person name="Bhonagiri V."/>
            <person name="Zhang X."/>
            <person name="Suruliraj S."/>
            <person name="Warren W."/>
            <person name="Chinwalla A."/>
            <person name="Mardis E.R."/>
            <person name="Wilson R.K."/>
        </authorList>
    </citation>
    <scope>NUCLEOTIDE SEQUENCE [LARGE SCALE GENOMIC DNA]</scope>
    <source>
        <strain evidence="1 2">KLE1255</strain>
    </source>
</reference>
<organism evidence="1 2">
    <name type="scientific">Faecalibacterium cf. prausnitzii KLE1255</name>
    <dbReference type="NCBI Taxonomy" id="748224"/>
    <lineage>
        <taxon>Bacteria</taxon>
        <taxon>Bacillati</taxon>
        <taxon>Bacillota</taxon>
        <taxon>Clostridia</taxon>
        <taxon>Eubacteriales</taxon>
        <taxon>Oscillospiraceae</taxon>
        <taxon>Faecalibacterium</taxon>
    </lineage>
</organism>
<comment type="caution">
    <text evidence="1">The sequence shown here is derived from an EMBL/GenBank/DDBJ whole genome shotgun (WGS) entry which is preliminary data.</text>
</comment>
<dbReference type="Proteomes" id="UP000006028">
    <property type="component" value="Unassembled WGS sequence"/>
</dbReference>
<evidence type="ECO:0000313" key="2">
    <source>
        <dbReference type="Proteomes" id="UP000006028"/>
    </source>
</evidence>
<dbReference type="STRING" id="748224.HMPREF9436_01022"/>
<name>E2ZH84_9FIRM</name>
<gene>
    <name evidence="1" type="ORF">HMPREF9436_01022</name>
</gene>
<dbReference type="BioCyc" id="FCF748224-HMP:GTSS-842-MONOMER"/>
<dbReference type="EMBL" id="AECU01000084">
    <property type="protein sequence ID" value="EFQ07467.1"/>
    <property type="molecule type" value="Genomic_DNA"/>
</dbReference>
<protein>
    <submittedName>
        <fullName evidence="1">Uncharacterized protein</fullName>
    </submittedName>
</protein>
<evidence type="ECO:0000313" key="1">
    <source>
        <dbReference type="EMBL" id="EFQ07467.1"/>
    </source>
</evidence>
<sequence>MVGYIIVRFGPDCKRSGANFRAGNTGELSKIVARRQKVCYNLWKDCLLRPFAGLLAAVWKEPE</sequence>
<dbReference type="HOGENOM" id="CLU_2879197_0_0_9"/>